<evidence type="ECO:0000256" key="1">
    <source>
        <dbReference type="SAM" id="MobiDB-lite"/>
    </source>
</evidence>
<proteinExistence type="predicted"/>
<dbReference type="EMBL" id="KQ760559">
    <property type="protein sequence ID" value="OAD59794.1"/>
    <property type="molecule type" value="Genomic_DNA"/>
</dbReference>
<gene>
    <name evidence="2" type="ORF">WN48_08015</name>
</gene>
<reference evidence="2 3" key="1">
    <citation type="submission" date="2015-07" db="EMBL/GenBank/DDBJ databases">
        <title>The genome of Eufriesea mexicana.</title>
        <authorList>
            <person name="Pan H."/>
            <person name="Kapheim K."/>
        </authorList>
    </citation>
    <scope>NUCLEOTIDE SEQUENCE [LARGE SCALE GENOMIC DNA]</scope>
    <source>
        <strain evidence="2">0111107269</strain>
        <tissue evidence="2">Whole body</tissue>
    </source>
</reference>
<feature type="compositionally biased region" description="Basic and acidic residues" evidence="1">
    <location>
        <begin position="14"/>
        <end position="26"/>
    </location>
</feature>
<organism evidence="2 3">
    <name type="scientific">Eufriesea mexicana</name>
    <dbReference type="NCBI Taxonomy" id="516756"/>
    <lineage>
        <taxon>Eukaryota</taxon>
        <taxon>Metazoa</taxon>
        <taxon>Ecdysozoa</taxon>
        <taxon>Arthropoda</taxon>
        <taxon>Hexapoda</taxon>
        <taxon>Insecta</taxon>
        <taxon>Pterygota</taxon>
        <taxon>Neoptera</taxon>
        <taxon>Endopterygota</taxon>
        <taxon>Hymenoptera</taxon>
        <taxon>Apocrita</taxon>
        <taxon>Aculeata</taxon>
        <taxon>Apoidea</taxon>
        <taxon>Anthophila</taxon>
        <taxon>Apidae</taxon>
        <taxon>Eufriesea</taxon>
    </lineage>
</organism>
<dbReference type="Proteomes" id="UP000250275">
    <property type="component" value="Unassembled WGS sequence"/>
</dbReference>
<dbReference type="AlphaFoldDB" id="A0A310SET3"/>
<name>A0A310SET3_9HYME</name>
<evidence type="ECO:0000313" key="2">
    <source>
        <dbReference type="EMBL" id="OAD59794.1"/>
    </source>
</evidence>
<keyword evidence="3" id="KW-1185">Reference proteome</keyword>
<protein>
    <submittedName>
        <fullName evidence="2">Uncharacterized protein</fullName>
    </submittedName>
</protein>
<accession>A0A310SET3</accession>
<sequence>MSTKKLTIHHVHRDRNLSQRRRERETSASIATRAGAAVEWNARNLRDRAIPSIVVPATVF</sequence>
<feature type="compositionally biased region" description="Basic residues" evidence="1">
    <location>
        <begin position="1"/>
        <end position="13"/>
    </location>
</feature>
<evidence type="ECO:0000313" key="3">
    <source>
        <dbReference type="Proteomes" id="UP000250275"/>
    </source>
</evidence>
<feature type="region of interest" description="Disordered" evidence="1">
    <location>
        <begin position="1"/>
        <end position="30"/>
    </location>
</feature>